<feature type="transmembrane region" description="Helical" evidence="1">
    <location>
        <begin position="320"/>
        <end position="341"/>
    </location>
</feature>
<accession>A0ABS9UE13</accession>
<protein>
    <recommendedName>
        <fullName evidence="4">DUF1189 domain-containing protein</fullName>
    </recommendedName>
</protein>
<reference evidence="2 3" key="1">
    <citation type="submission" date="2022-03" db="EMBL/GenBank/DDBJ databases">
        <authorList>
            <person name="Jo J.-H."/>
            <person name="Im W.-T."/>
        </authorList>
    </citation>
    <scope>NUCLEOTIDE SEQUENCE [LARGE SCALE GENOMIC DNA]</scope>
    <source>
        <strain evidence="2 3">MA9</strain>
    </source>
</reference>
<evidence type="ECO:0008006" key="4">
    <source>
        <dbReference type="Google" id="ProtNLM"/>
    </source>
</evidence>
<keyword evidence="1" id="KW-0472">Membrane</keyword>
<feature type="transmembrane region" description="Helical" evidence="1">
    <location>
        <begin position="289"/>
        <end position="308"/>
    </location>
</feature>
<organism evidence="2 3">
    <name type="scientific">Solibacillus palustris</name>
    <dbReference type="NCBI Taxonomy" id="2908203"/>
    <lineage>
        <taxon>Bacteria</taxon>
        <taxon>Bacillati</taxon>
        <taxon>Bacillota</taxon>
        <taxon>Bacilli</taxon>
        <taxon>Bacillales</taxon>
        <taxon>Caryophanaceae</taxon>
        <taxon>Solibacillus</taxon>
    </lineage>
</organism>
<keyword evidence="1" id="KW-0812">Transmembrane</keyword>
<feature type="transmembrane region" description="Helical" evidence="1">
    <location>
        <begin position="347"/>
        <end position="370"/>
    </location>
</feature>
<comment type="caution">
    <text evidence="2">The sequence shown here is derived from an EMBL/GenBank/DDBJ whole genome shotgun (WGS) entry which is preliminary data.</text>
</comment>
<gene>
    <name evidence="2" type="ORF">LZ480_11750</name>
</gene>
<evidence type="ECO:0000256" key="1">
    <source>
        <dbReference type="SAM" id="Phobius"/>
    </source>
</evidence>
<feature type="transmembrane region" description="Helical" evidence="1">
    <location>
        <begin position="36"/>
        <end position="57"/>
    </location>
</feature>
<dbReference type="RefSeq" id="WP_241369636.1">
    <property type="nucleotide sequence ID" value="NZ_JAKZFC010000004.1"/>
</dbReference>
<keyword evidence="1" id="KW-1133">Transmembrane helix</keyword>
<evidence type="ECO:0000313" key="2">
    <source>
        <dbReference type="EMBL" id="MCH7322567.1"/>
    </source>
</evidence>
<name>A0ABS9UE13_9BACL</name>
<keyword evidence="3" id="KW-1185">Reference proteome</keyword>
<evidence type="ECO:0000313" key="3">
    <source>
        <dbReference type="Proteomes" id="UP001316087"/>
    </source>
</evidence>
<sequence length="430" mass="49450">MTRYKLKQVKQTDEIEQRIRQKVQQQISQPKRQRNFLIPILTIVVSTALIFLLIQLLTPIDTRHNTASKPTLMNIFHEIEGDGVTYNQNYMAFDMQHIRTLKYYKEVPYTEFLQKTNVSTIDIPTPFQVKDGNVIAVNDGYFTELQFHFPHEEEFINISMSRTYFEPIDYDTLAATPADAYGTPIELERLNPSTTLVKKFLEGNGGLVYTYYSYDEENNSVHLTATTANEFYTIADGYIYYIGFSENSSLSKTQMTEFVKTFIEHNEFKTLEFEQATYEASWLTRGGKTMLICLVIAIVSLVGVPLLIQKRSQKVQKMVWSLVWIVIQTPILTWLIGFSVGTLYRDGFAAIGMMLITFPSLLILGILIIIFANKNRITWLVILHVLTFVFAFSTSIWNEIGHNTENDAAMYDFPVPNSTELDSTKTISHE</sequence>
<proteinExistence type="predicted"/>
<dbReference type="EMBL" id="JAKZFC010000004">
    <property type="protein sequence ID" value="MCH7322567.1"/>
    <property type="molecule type" value="Genomic_DNA"/>
</dbReference>
<feature type="transmembrane region" description="Helical" evidence="1">
    <location>
        <begin position="377"/>
        <end position="397"/>
    </location>
</feature>
<dbReference type="Proteomes" id="UP001316087">
    <property type="component" value="Unassembled WGS sequence"/>
</dbReference>